<dbReference type="AlphaFoldDB" id="D5SIY8"/>
<keyword evidence="2" id="KW-1185">Reference proteome</keyword>
<name>D5SIY8_STRCL</name>
<keyword evidence="1" id="KW-0614">Plasmid</keyword>
<accession>D5SIY8</accession>
<protein>
    <submittedName>
        <fullName evidence="1">Uncharacterized protein</fullName>
    </submittedName>
</protein>
<dbReference type="Proteomes" id="UP000002357">
    <property type="component" value="Plasmid pSCL4"/>
</dbReference>
<gene>
    <name evidence="1" type="ORF">SCLAV_p0391</name>
</gene>
<reference evidence="1 2" key="1">
    <citation type="journal article" date="2010" name="Genome Biol. Evol.">
        <title>The sequence of a 1.8-mb bacterial linear plasmid reveals a rich evolutionary reservoir of secondary metabolic pathways.</title>
        <authorList>
            <person name="Medema M.H."/>
            <person name="Trefzer A."/>
            <person name="Kovalchuk A."/>
            <person name="van den Berg M."/>
            <person name="Mueller U."/>
            <person name="Heijne W."/>
            <person name="Wu L."/>
            <person name="Alam M.T."/>
            <person name="Ronning C.M."/>
            <person name="Nierman W.C."/>
            <person name="Bovenberg R.A.L."/>
            <person name="Breitling R."/>
            <person name="Takano E."/>
        </authorList>
    </citation>
    <scope>NUCLEOTIDE SEQUENCE [LARGE SCALE GENOMIC DNA]</scope>
    <source>
        <strain evidence="2">ATCC 27064 / DSM 738 / JCM 4710 / NBRC 13307 / NCIMB 12785 / NRRL 3585 / VKM Ac-602</strain>
        <plasmid evidence="1">pSCL4</plasmid>
    </source>
</reference>
<organism evidence="1 2">
    <name type="scientific">Streptomyces clavuligerus</name>
    <dbReference type="NCBI Taxonomy" id="1901"/>
    <lineage>
        <taxon>Bacteria</taxon>
        <taxon>Bacillati</taxon>
        <taxon>Actinomycetota</taxon>
        <taxon>Actinomycetes</taxon>
        <taxon>Kitasatosporales</taxon>
        <taxon>Streptomycetaceae</taxon>
        <taxon>Streptomyces</taxon>
    </lineage>
</organism>
<dbReference type="EMBL" id="CM000914">
    <property type="protein sequence ID" value="EFG03881.2"/>
    <property type="molecule type" value="Genomic_DNA"/>
</dbReference>
<evidence type="ECO:0000313" key="2">
    <source>
        <dbReference type="Proteomes" id="UP000002357"/>
    </source>
</evidence>
<proteinExistence type="predicted"/>
<geneLocation type="plasmid" evidence="1 2">
    <name>pSCL4</name>
</geneLocation>
<sequence length="43" mass="4813">MRLVTFAFQTAAQNPDALPEAHHRLACLRGERGPRPWGWTPVG</sequence>
<evidence type="ECO:0000313" key="1">
    <source>
        <dbReference type="EMBL" id="EFG03881.2"/>
    </source>
</evidence>